<dbReference type="VEuPathDB" id="FungiDB:Z518_04852"/>
<accession>A0A0D2IUN8</accession>
<name>A0A0D2IUN8_9EURO</name>
<dbReference type="EMBL" id="KN847477">
    <property type="protein sequence ID" value="KIX06876.1"/>
    <property type="molecule type" value="Genomic_DNA"/>
</dbReference>
<dbReference type="AlphaFoldDB" id="A0A0D2IUN8"/>
<sequence length="134" mass="14722">MTADNGSARLCATATDLLVVHGPGYAVAVATTRCSSTRYPGNDKNWLEAYTNPVGATYYGVECTRTTFYQKFFHELPSLADSIEEGKAELEEDRVDLNTWNSQARVFAHDAAHYNCFIDADGTVPFVDDLTATL</sequence>
<organism evidence="1 2">
    <name type="scientific">Rhinocladiella mackenziei CBS 650.93</name>
    <dbReference type="NCBI Taxonomy" id="1442369"/>
    <lineage>
        <taxon>Eukaryota</taxon>
        <taxon>Fungi</taxon>
        <taxon>Dikarya</taxon>
        <taxon>Ascomycota</taxon>
        <taxon>Pezizomycotina</taxon>
        <taxon>Eurotiomycetes</taxon>
        <taxon>Chaetothyriomycetidae</taxon>
        <taxon>Chaetothyriales</taxon>
        <taxon>Herpotrichiellaceae</taxon>
        <taxon>Rhinocladiella</taxon>
    </lineage>
</organism>
<keyword evidence="2" id="KW-1185">Reference proteome</keyword>
<protein>
    <submittedName>
        <fullName evidence="1">Rhinocladiella mackenziei CBS 650.93 unplaced genomic scaffold supercont1.3, whole genome shotgun sequence</fullName>
    </submittedName>
</protein>
<dbReference type="Proteomes" id="UP000053617">
    <property type="component" value="Unassembled WGS sequence"/>
</dbReference>
<dbReference type="OrthoDB" id="1896086at2759"/>
<evidence type="ECO:0000313" key="2">
    <source>
        <dbReference type="Proteomes" id="UP000053617"/>
    </source>
</evidence>
<dbReference type="RefSeq" id="XP_013274012.1">
    <property type="nucleotide sequence ID" value="XM_013418558.1"/>
</dbReference>
<gene>
    <name evidence="1" type="ORF">Z518_04852</name>
</gene>
<dbReference type="GeneID" id="25292923"/>
<proteinExistence type="predicted"/>
<evidence type="ECO:0000313" key="1">
    <source>
        <dbReference type="EMBL" id="KIX06876.1"/>
    </source>
</evidence>
<reference evidence="1 2" key="1">
    <citation type="submission" date="2015-01" db="EMBL/GenBank/DDBJ databases">
        <title>The Genome Sequence of Rhinocladiella mackenzie CBS 650.93.</title>
        <authorList>
            <consortium name="The Broad Institute Genomics Platform"/>
            <person name="Cuomo C."/>
            <person name="de Hoog S."/>
            <person name="Gorbushina A."/>
            <person name="Stielow B."/>
            <person name="Teixiera M."/>
            <person name="Abouelleil A."/>
            <person name="Chapman S.B."/>
            <person name="Priest M."/>
            <person name="Young S.K."/>
            <person name="Wortman J."/>
            <person name="Nusbaum C."/>
            <person name="Birren B."/>
        </authorList>
    </citation>
    <scope>NUCLEOTIDE SEQUENCE [LARGE SCALE GENOMIC DNA]</scope>
    <source>
        <strain evidence="1 2">CBS 650.93</strain>
    </source>
</reference>
<dbReference type="HOGENOM" id="CLU_1897376_0_0_1"/>